<protein>
    <recommendedName>
        <fullName evidence="7">Major facilitator superfamily (MFS) profile domain-containing protein</fullName>
    </recommendedName>
</protein>
<dbReference type="GO" id="GO:0022857">
    <property type="term" value="F:transmembrane transporter activity"/>
    <property type="evidence" value="ECO:0007669"/>
    <property type="project" value="InterPro"/>
</dbReference>
<evidence type="ECO:0000256" key="4">
    <source>
        <dbReference type="ARBA" id="ARBA00022989"/>
    </source>
</evidence>
<feature type="domain" description="Major facilitator superfamily (MFS) profile" evidence="7">
    <location>
        <begin position="1"/>
        <end position="443"/>
    </location>
</feature>
<feature type="transmembrane region" description="Helical" evidence="6">
    <location>
        <begin position="20"/>
        <end position="39"/>
    </location>
</feature>
<dbReference type="SUPFAM" id="SSF103473">
    <property type="entry name" value="MFS general substrate transporter"/>
    <property type="match status" value="1"/>
</dbReference>
<comment type="caution">
    <text evidence="8">The sequence shown here is derived from an EMBL/GenBank/DDBJ whole genome shotgun (WGS) entry which is preliminary data.</text>
</comment>
<dbReference type="InterPro" id="IPR020846">
    <property type="entry name" value="MFS_dom"/>
</dbReference>
<proteinExistence type="predicted"/>
<sequence length="443" mass="49000">MYYPAINQLARELHVSHARINLTITVFMIIQGIGPLFVGSLSDIYGRRPTVLVSLLLYLGVNIGLALQSSYPVLMALRCLQSLGSSTASIVCSSVAADLVPRAERGRYMIYSSLGVTLGPAIGPIVGGILTQFLNWRSTFWFLAVWAVSMITLVLVFLPETCRVVVGNGSIIPPWWNMPLVQYLHHKTKTSEFVCSQDQEVEKQARVKRPTPLDSIKVAMQKETAAIIAFTTLLFCGYTTVLSTLPSQLESKYHFNALQVGLCYIPYGAGSLTSRWTIGRLIDWNFRRHAKKHGIEIIQNRQVQLSLMPVEKARLQITLPVIYCASLAVMGYGWTMNHQVNLVGPLVMLFFVSHLISGATSTLITLVVDCHVHRPATASAANNMFRCLFGAGAVAGAIPLIDLIGIGWTGMMIAFVWILFSPILWGVYFWGHGYRRGKEASHI</sequence>
<feature type="transmembrane region" description="Helical" evidence="6">
    <location>
        <begin position="346"/>
        <end position="368"/>
    </location>
</feature>
<dbReference type="AlphaFoldDB" id="A0A5N6JRM7"/>
<evidence type="ECO:0000256" key="6">
    <source>
        <dbReference type="SAM" id="Phobius"/>
    </source>
</evidence>
<dbReference type="Gene3D" id="1.20.1720.10">
    <property type="entry name" value="Multidrug resistance protein D"/>
    <property type="match status" value="1"/>
</dbReference>
<gene>
    <name evidence="8" type="ORF">EYC80_011094</name>
</gene>
<feature type="transmembrane region" description="Helical" evidence="6">
    <location>
        <begin position="414"/>
        <end position="431"/>
    </location>
</feature>
<evidence type="ECO:0000256" key="3">
    <source>
        <dbReference type="ARBA" id="ARBA00022692"/>
    </source>
</evidence>
<evidence type="ECO:0000256" key="5">
    <source>
        <dbReference type="ARBA" id="ARBA00023136"/>
    </source>
</evidence>
<keyword evidence="2" id="KW-0813">Transport</keyword>
<keyword evidence="9" id="KW-1185">Reference proteome</keyword>
<evidence type="ECO:0000256" key="2">
    <source>
        <dbReference type="ARBA" id="ARBA00022448"/>
    </source>
</evidence>
<reference evidence="8 9" key="1">
    <citation type="submission" date="2019-06" db="EMBL/GenBank/DDBJ databases">
        <title>Genome Sequence of the Brown Rot Fungal Pathogen Monilinia laxa.</title>
        <authorList>
            <person name="De Miccolis Angelini R.M."/>
            <person name="Landi L."/>
            <person name="Abate D."/>
            <person name="Pollastro S."/>
            <person name="Romanazzi G."/>
            <person name="Faretra F."/>
        </authorList>
    </citation>
    <scope>NUCLEOTIDE SEQUENCE [LARGE SCALE GENOMIC DNA]</scope>
    <source>
        <strain evidence="8 9">Mlax316</strain>
    </source>
</reference>
<feature type="transmembrane region" description="Helical" evidence="6">
    <location>
        <begin position="140"/>
        <end position="158"/>
    </location>
</feature>
<dbReference type="PROSITE" id="PS50850">
    <property type="entry name" value="MFS"/>
    <property type="match status" value="1"/>
</dbReference>
<dbReference type="Proteomes" id="UP000326757">
    <property type="component" value="Unassembled WGS sequence"/>
</dbReference>
<dbReference type="OrthoDB" id="2441642at2759"/>
<keyword evidence="4 6" id="KW-1133">Transmembrane helix</keyword>
<evidence type="ECO:0000256" key="1">
    <source>
        <dbReference type="ARBA" id="ARBA00004141"/>
    </source>
</evidence>
<keyword evidence="3 6" id="KW-0812">Transmembrane</keyword>
<feature type="transmembrane region" description="Helical" evidence="6">
    <location>
        <begin position="388"/>
        <end position="408"/>
    </location>
</feature>
<dbReference type="EMBL" id="VIGI01000018">
    <property type="protein sequence ID" value="KAB8290225.1"/>
    <property type="molecule type" value="Genomic_DNA"/>
</dbReference>
<feature type="transmembrane region" description="Helical" evidence="6">
    <location>
        <begin position="225"/>
        <end position="245"/>
    </location>
</feature>
<comment type="subcellular location">
    <subcellularLocation>
        <location evidence="1">Membrane</location>
        <topology evidence="1">Multi-pass membrane protein</topology>
    </subcellularLocation>
</comment>
<keyword evidence="5 6" id="KW-0472">Membrane</keyword>
<evidence type="ECO:0000259" key="7">
    <source>
        <dbReference type="PROSITE" id="PS50850"/>
    </source>
</evidence>
<feature type="transmembrane region" description="Helical" evidence="6">
    <location>
        <begin position="108"/>
        <end position="134"/>
    </location>
</feature>
<dbReference type="PANTHER" id="PTHR23502:SF51">
    <property type="entry name" value="QUINIDINE RESISTANCE PROTEIN 1-RELATED"/>
    <property type="match status" value="1"/>
</dbReference>
<dbReference type="Gene3D" id="1.20.1250.20">
    <property type="entry name" value="MFS general substrate transporter like domains"/>
    <property type="match status" value="1"/>
</dbReference>
<evidence type="ECO:0000313" key="9">
    <source>
        <dbReference type="Proteomes" id="UP000326757"/>
    </source>
</evidence>
<feature type="transmembrane region" description="Helical" evidence="6">
    <location>
        <begin position="315"/>
        <end position="334"/>
    </location>
</feature>
<dbReference type="Pfam" id="PF07690">
    <property type="entry name" value="MFS_1"/>
    <property type="match status" value="1"/>
</dbReference>
<organism evidence="8 9">
    <name type="scientific">Monilinia laxa</name>
    <name type="common">Brown rot fungus</name>
    <name type="synonym">Sclerotinia laxa</name>
    <dbReference type="NCBI Taxonomy" id="61186"/>
    <lineage>
        <taxon>Eukaryota</taxon>
        <taxon>Fungi</taxon>
        <taxon>Dikarya</taxon>
        <taxon>Ascomycota</taxon>
        <taxon>Pezizomycotina</taxon>
        <taxon>Leotiomycetes</taxon>
        <taxon>Helotiales</taxon>
        <taxon>Sclerotiniaceae</taxon>
        <taxon>Monilinia</taxon>
    </lineage>
</organism>
<dbReference type="InterPro" id="IPR011701">
    <property type="entry name" value="MFS"/>
</dbReference>
<evidence type="ECO:0000313" key="8">
    <source>
        <dbReference type="EMBL" id="KAB8290225.1"/>
    </source>
</evidence>
<feature type="transmembrane region" description="Helical" evidence="6">
    <location>
        <begin position="257"/>
        <end position="278"/>
    </location>
</feature>
<accession>A0A5N6JRM7</accession>
<dbReference type="InterPro" id="IPR036259">
    <property type="entry name" value="MFS_trans_sf"/>
</dbReference>
<dbReference type="PANTHER" id="PTHR23502">
    <property type="entry name" value="MAJOR FACILITATOR SUPERFAMILY"/>
    <property type="match status" value="1"/>
</dbReference>
<name>A0A5N6JRM7_MONLA</name>
<feature type="transmembrane region" description="Helical" evidence="6">
    <location>
        <begin position="51"/>
        <end position="71"/>
    </location>
</feature>
<dbReference type="GO" id="GO:0005886">
    <property type="term" value="C:plasma membrane"/>
    <property type="evidence" value="ECO:0007669"/>
    <property type="project" value="TreeGrafter"/>
</dbReference>